<comment type="caution">
    <text evidence="1">The sequence shown here is derived from an EMBL/GenBank/DDBJ whole genome shotgun (WGS) entry which is preliminary data.</text>
</comment>
<gene>
    <name evidence="1" type="ORF">EYF80_035058</name>
</gene>
<dbReference type="EMBL" id="SRLO01000476">
    <property type="protein sequence ID" value="TNN54715.1"/>
    <property type="molecule type" value="Genomic_DNA"/>
</dbReference>
<dbReference type="AlphaFoldDB" id="A0A4Z2GNJ2"/>
<sequence>MLPGFCSTIRLEYAHSLDSSTCRRIIFDSHNKLQYLKTRAFVHPNPSTRDSVISKLSALISGTSCFRSQATEGVTLPSGVVAVISGVEALRWPGDIMLGLATPRHRIR</sequence>
<dbReference type="Proteomes" id="UP000314294">
    <property type="component" value="Unassembled WGS sequence"/>
</dbReference>
<protein>
    <submittedName>
        <fullName evidence="1">Uncharacterized protein</fullName>
    </submittedName>
</protein>
<keyword evidence="2" id="KW-1185">Reference proteome</keyword>
<evidence type="ECO:0000313" key="1">
    <source>
        <dbReference type="EMBL" id="TNN54715.1"/>
    </source>
</evidence>
<reference evidence="1 2" key="1">
    <citation type="submission" date="2019-03" db="EMBL/GenBank/DDBJ databases">
        <title>First draft genome of Liparis tanakae, snailfish: a comprehensive survey of snailfish specific genes.</title>
        <authorList>
            <person name="Kim W."/>
            <person name="Song I."/>
            <person name="Jeong J.-H."/>
            <person name="Kim D."/>
            <person name="Kim S."/>
            <person name="Ryu S."/>
            <person name="Song J.Y."/>
            <person name="Lee S.K."/>
        </authorList>
    </citation>
    <scope>NUCLEOTIDE SEQUENCE [LARGE SCALE GENOMIC DNA]</scope>
    <source>
        <tissue evidence="1">Muscle</tissue>
    </source>
</reference>
<name>A0A4Z2GNJ2_9TELE</name>
<accession>A0A4Z2GNJ2</accession>
<proteinExistence type="predicted"/>
<evidence type="ECO:0000313" key="2">
    <source>
        <dbReference type="Proteomes" id="UP000314294"/>
    </source>
</evidence>
<organism evidence="1 2">
    <name type="scientific">Liparis tanakae</name>
    <name type="common">Tanaka's snailfish</name>
    <dbReference type="NCBI Taxonomy" id="230148"/>
    <lineage>
        <taxon>Eukaryota</taxon>
        <taxon>Metazoa</taxon>
        <taxon>Chordata</taxon>
        <taxon>Craniata</taxon>
        <taxon>Vertebrata</taxon>
        <taxon>Euteleostomi</taxon>
        <taxon>Actinopterygii</taxon>
        <taxon>Neopterygii</taxon>
        <taxon>Teleostei</taxon>
        <taxon>Neoteleostei</taxon>
        <taxon>Acanthomorphata</taxon>
        <taxon>Eupercaria</taxon>
        <taxon>Perciformes</taxon>
        <taxon>Cottioidei</taxon>
        <taxon>Cottales</taxon>
        <taxon>Liparidae</taxon>
        <taxon>Liparis</taxon>
    </lineage>
</organism>